<reference evidence="4" key="1">
    <citation type="submission" date="2022-04" db="EMBL/GenBank/DDBJ databases">
        <authorList>
            <person name="Criscuolo A."/>
        </authorList>
    </citation>
    <scope>NUCLEOTIDE SEQUENCE</scope>
    <source>
        <strain evidence="4">CIP111895</strain>
    </source>
</reference>
<accession>A0ABN8KKQ3</accession>
<proteinExistence type="inferred from homology"/>
<dbReference type="EMBL" id="CALBWS010000001">
    <property type="protein sequence ID" value="CAH2712986.1"/>
    <property type="molecule type" value="Genomic_DNA"/>
</dbReference>
<dbReference type="Proteomes" id="UP000838308">
    <property type="component" value="Unassembled WGS sequence"/>
</dbReference>
<keyword evidence="2" id="KW-0472">Membrane</keyword>
<comment type="caution">
    <text evidence="4">The sequence shown here is derived from an EMBL/GenBank/DDBJ whole genome shotgun (WGS) entry which is preliminary data.</text>
</comment>
<keyword evidence="2" id="KW-0812">Transmembrane</keyword>
<comment type="similarity">
    <text evidence="1">Belongs to the DedA family.</text>
</comment>
<protein>
    <recommendedName>
        <fullName evidence="3">VTT domain-containing protein</fullName>
    </recommendedName>
</protein>
<keyword evidence="2" id="KW-1133">Transmembrane helix</keyword>
<evidence type="ECO:0000256" key="2">
    <source>
        <dbReference type="SAM" id="Phobius"/>
    </source>
</evidence>
<organism evidence="4 5">
    <name type="scientific">Neobacillus rhizosphaerae</name>
    <dbReference type="NCBI Taxonomy" id="2880965"/>
    <lineage>
        <taxon>Bacteria</taxon>
        <taxon>Bacillati</taxon>
        <taxon>Bacillota</taxon>
        <taxon>Bacilli</taxon>
        <taxon>Bacillales</taxon>
        <taxon>Bacillaceae</taxon>
        <taxon>Neobacillus</taxon>
    </lineage>
</organism>
<dbReference type="PANTHER" id="PTHR42709">
    <property type="entry name" value="ALKALINE PHOSPHATASE LIKE PROTEIN"/>
    <property type="match status" value="1"/>
</dbReference>
<dbReference type="InterPro" id="IPR032816">
    <property type="entry name" value="VTT_dom"/>
</dbReference>
<evidence type="ECO:0000256" key="1">
    <source>
        <dbReference type="ARBA" id="ARBA00010792"/>
    </source>
</evidence>
<dbReference type="InterPro" id="IPR051311">
    <property type="entry name" value="DedA_domain"/>
</dbReference>
<feature type="transmembrane region" description="Helical" evidence="2">
    <location>
        <begin position="49"/>
        <end position="71"/>
    </location>
</feature>
<name>A0ABN8KKQ3_9BACI</name>
<dbReference type="PANTHER" id="PTHR42709:SF8">
    <property type="entry name" value="UNDECAPRENYL PHOSPHATE TRANSPORTER A"/>
    <property type="match status" value="1"/>
</dbReference>
<feature type="transmembrane region" description="Helical" evidence="2">
    <location>
        <begin position="7"/>
        <end position="29"/>
    </location>
</feature>
<dbReference type="RefSeq" id="WP_248733349.1">
    <property type="nucleotide sequence ID" value="NZ_CALBWS010000001.1"/>
</dbReference>
<evidence type="ECO:0000313" key="4">
    <source>
        <dbReference type="EMBL" id="CAH2712986.1"/>
    </source>
</evidence>
<evidence type="ECO:0000313" key="5">
    <source>
        <dbReference type="Proteomes" id="UP000838308"/>
    </source>
</evidence>
<keyword evidence="5" id="KW-1185">Reference proteome</keyword>
<dbReference type="Pfam" id="PF09335">
    <property type="entry name" value="VTT_dom"/>
    <property type="match status" value="1"/>
</dbReference>
<feature type="domain" description="VTT" evidence="3">
    <location>
        <begin position="29"/>
        <end position="154"/>
    </location>
</feature>
<sequence>MSHFIQSIFDLLSSLGYLGITLGLMVEVIPSEIVLAYGGYLISIGKISFIGAVVAGTIGGIIAQWFLYWLGRYGGRPLLDKYGKYLLIKPHHIDLAQQWFSKYGSGVIFTARFIPVVRHAISIPAGIARMSFAKFSIYTIVAIIPWSILFLYLGMTLGTKWDQINQAAKPYVTPAIIIAIIFTLCYLIYKWKFKKSKTQ</sequence>
<feature type="transmembrane region" description="Helical" evidence="2">
    <location>
        <begin position="137"/>
        <end position="159"/>
    </location>
</feature>
<feature type="transmembrane region" description="Helical" evidence="2">
    <location>
        <begin position="171"/>
        <end position="189"/>
    </location>
</feature>
<gene>
    <name evidence="4" type="ORF">BACCIP111895_00119</name>
</gene>
<evidence type="ECO:0000259" key="3">
    <source>
        <dbReference type="Pfam" id="PF09335"/>
    </source>
</evidence>